<evidence type="ECO:0000313" key="2">
    <source>
        <dbReference type="Proteomes" id="UP000194218"/>
    </source>
</evidence>
<evidence type="ECO:0000313" key="1">
    <source>
        <dbReference type="EMBL" id="ARQ72186.1"/>
    </source>
</evidence>
<protein>
    <submittedName>
        <fullName evidence="1">Uncharacterized protein</fullName>
    </submittedName>
</protein>
<name>A0A1W7D573_9ACTN</name>
<dbReference type="AlphaFoldDB" id="A0A1W7D573"/>
<dbReference type="EMBL" id="CP021121">
    <property type="protein sequence ID" value="ARQ72186.1"/>
    <property type="molecule type" value="Genomic_DNA"/>
</dbReference>
<dbReference type="KEGG" id="smao:CAG99_06345"/>
<dbReference type="Proteomes" id="UP000194218">
    <property type="component" value="Chromosome"/>
</dbReference>
<sequence length="64" mass="6651">MPVQVSTRISPVLAGSAERSALTSLISEPEAPVSGAPVYSPEAVGVLLLLILLSPKQPSEPRDK</sequence>
<accession>A0A1W7D573</accession>
<organism evidence="1 2">
    <name type="scientific">Streptomyces marincola</name>
    <dbReference type="NCBI Taxonomy" id="2878388"/>
    <lineage>
        <taxon>Bacteria</taxon>
        <taxon>Bacillati</taxon>
        <taxon>Actinomycetota</taxon>
        <taxon>Actinomycetes</taxon>
        <taxon>Kitasatosporales</taxon>
        <taxon>Streptomycetaceae</taxon>
        <taxon>Streptomyces</taxon>
    </lineage>
</organism>
<gene>
    <name evidence="1" type="ORF">CAG99_06345</name>
</gene>
<reference evidence="1 2" key="1">
    <citation type="submission" date="2017-05" db="EMBL/GenBank/DDBJ databases">
        <title>Complete genome sequence of Streptomyces sp. SCSIO 03032 revealed the diverse biosynthetic pathways for its bioactive secondary metabolites.</title>
        <authorList>
            <person name="Ma L."/>
            <person name="Zhu Y."/>
            <person name="Zhang W."/>
            <person name="Zhang G."/>
            <person name="Tian X."/>
            <person name="Zhang S."/>
            <person name="Zhang C."/>
        </authorList>
    </citation>
    <scope>NUCLEOTIDE SEQUENCE [LARGE SCALE GENOMIC DNA]</scope>
    <source>
        <strain evidence="1 2">SCSIO 03032</strain>
    </source>
</reference>
<keyword evidence="2" id="KW-1185">Reference proteome</keyword>
<dbReference type="OrthoDB" id="4272637at2"/>
<proteinExistence type="predicted"/>